<feature type="domain" description="Protein kinase" evidence="2">
    <location>
        <begin position="231"/>
        <end position="522"/>
    </location>
</feature>
<dbReference type="GO" id="GO:0005524">
    <property type="term" value="F:ATP binding"/>
    <property type="evidence" value="ECO:0007669"/>
    <property type="project" value="InterPro"/>
</dbReference>
<evidence type="ECO:0000313" key="6">
    <source>
        <dbReference type="Proteomes" id="UP000285712"/>
    </source>
</evidence>
<protein>
    <recommendedName>
        <fullName evidence="2">Protein kinase domain-containing protein</fullName>
    </recommendedName>
</protein>
<dbReference type="Proteomes" id="UP000285712">
    <property type="component" value="Unassembled WGS sequence"/>
</dbReference>
<dbReference type="Gene3D" id="1.10.510.10">
    <property type="entry name" value="Transferase(Phosphotransferase) domain 1"/>
    <property type="match status" value="1"/>
</dbReference>
<proteinExistence type="predicted"/>
<dbReference type="InterPro" id="IPR011009">
    <property type="entry name" value="Kinase-like_dom_sf"/>
</dbReference>
<keyword evidence="1" id="KW-0472">Membrane</keyword>
<dbReference type="AlphaFoldDB" id="A0A3R6WHF5"/>
<dbReference type="InterPro" id="IPR001245">
    <property type="entry name" value="Ser-Thr/Tyr_kinase_cat_dom"/>
</dbReference>
<dbReference type="InterPro" id="IPR046959">
    <property type="entry name" value="PRK1-6/SRF4-like"/>
</dbReference>
<feature type="transmembrane region" description="Helical" evidence="1">
    <location>
        <begin position="104"/>
        <end position="127"/>
    </location>
</feature>
<gene>
    <name evidence="3" type="ORF">DYB35_006126</name>
    <name evidence="4" type="ORF">DYB37_005247</name>
</gene>
<evidence type="ECO:0000256" key="1">
    <source>
        <dbReference type="SAM" id="Phobius"/>
    </source>
</evidence>
<dbReference type="Gene3D" id="3.30.200.20">
    <property type="entry name" value="Phosphorylase Kinase, domain 1"/>
    <property type="match status" value="1"/>
</dbReference>
<sequence length="694" mass="76516">MGKRSGLSALGLRSIPKFIFKLPKLTRLFVRHNNFTLISLSLAEYQFLTKPGMDLHIHTFPKTPGRDYGDWSGESLPNCPESPVISIVYNSSNGENWSVCVDGAFSAIVLAWTVLSGMAVAVVYLVVMKVVRRHRHRHRGLFDSDAATSSVTVAPPSLFHWTTFRDLVTPAKPATTTTTSATTIISSSAYPAIESDVTNDTVSTELDGWLLRQQCLLRPHMLEWTEVEYKVRLYHSKQDGIWTDSTSATDVMEVWKGSYRAQLVLVKRVSGSELSLRVFARQVERLVRFQHPRITALVGVTWQPHSLALVCADDELVVDLKQCIPHIPTAEVQGQVASHIAAGLRYLHSTAQVHGNLSSSSVVVDAGFSALLNRLDLVPCDMSKLGMAHQTLYIAPEVLSGGPHSVAADVYSFGILLAELDTGESVYHFLNRTARCIPGRHDMTVSQLLPLRQALTFNRGSLQPAIVMCLQDDPRSLKILRMSRRAVRLHGTAAAPAIASSVRQNPTPRTSMLLGAAASIFLLASTSTVIHARSQESTLAVKAEELYNSPSYDRRKLLQFLQRGVGEHPQDVGLQWRLARAAYDVASLPSTSLDEKKTLIYLALDVIQAALALDADNFAVHKWYAEALAYFLQADAISPGFWKKNSLLVAQTYLKLNDVPQAKDWLRLTLAVPVVTSEDQQVHDQATATLATLK</sequence>
<evidence type="ECO:0000259" key="2">
    <source>
        <dbReference type="PROSITE" id="PS50011"/>
    </source>
</evidence>
<keyword evidence="1" id="KW-1133">Transmembrane helix</keyword>
<organism evidence="3 6">
    <name type="scientific">Aphanomyces astaci</name>
    <name type="common">Crayfish plague agent</name>
    <dbReference type="NCBI Taxonomy" id="112090"/>
    <lineage>
        <taxon>Eukaryota</taxon>
        <taxon>Sar</taxon>
        <taxon>Stramenopiles</taxon>
        <taxon>Oomycota</taxon>
        <taxon>Saprolegniomycetes</taxon>
        <taxon>Saprolegniales</taxon>
        <taxon>Verrucalvaceae</taxon>
        <taxon>Aphanomyces</taxon>
    </lineage>
</organism>
<evidence type="ECO:0000313" key="3">
    <source>
        <dbReference type="EMBL" id="RHY89749.1"/>
    </source>
</evidence>
<dbReference type="Proteomes" id="UP000285430">
    <property type="component" value="Unassembled WGS sequence"/>
</dbReference>
<dbReference type="PANTHER" id="PTHR48007">
    <property type="entry name" value="LEUCINE-RICH REPEAT RECEPTOR-LIKE PROTEIN KINASE PXC1"/>
    <property type="match status" value="1"/>
</dbReference>
<comment type="caution">
    <text evidence="3">The sequence shown here is derived from an EMBL/GenBank/DDBJ whole genome shotgun (WGS) entry which is preliminary data.</text>
</comment>
<name>A0A3R6WHF5_APHAT</name>
<dbReference type="InterPro" id="IPR000719">
    <property type="entry name" value="Prot_kinase_dom"/>
</dbReference>
<evidence type="ECO:0000313" key="5">
    <source>
        <dbReference type="Proteomes" id="UP000285430"/>
    </source>
</evidence>
<dbReference type="GO" id="GO:0004672">
    <property type="term" value="F:protein kinase activity"/>
    <property type="evidence" value="ECO:0007669"/>
    <property type="project" value="InterPro"/>
</dbReference>
<dbReference type="EMBL" id="QUTH01006913">
    <property type="protein sequence ID" value="RHZ05902.1"/>
    <property type="molecule type" value="Genomic_DNA"/>
</dbReference>
<keyword evidence="1" id="KW-0812">Transmembrane</keyword>
<accession>A0A3R6WHF5</accession>
<dbReference type="PROSITE" id="PS50011">
    <property type="entry name" value="PROTEIN_KINASE_DOM"/>
    <property type="match status" value="1"/>
</dbReference>
<reference evidence="5 6" key="1">
    <citation type="submission" date="2018-08" db="EMBL/GenBank/DDBJ databases">
        <title>Aphanomyces genome sequencing and annotation.</title>
        <authorList>
            <person name="Minardi D."/>
            <person name="Oidtmann B."/>
            <person name="Van Der Giezen M."/>
            <person name="Studholme D.J."/>
        </authorList>
    </citation>
    <scope>NUCLEOTIDE SEQUENCE [LARGE SCALE GENOMIC DNA]</scope>
    <source>
        <strain evidence="4 5">Da</strain>
        <strain evidence="3 6">Sv</strain>
    </source>
</reference>
<dbReference type="EMBL" id="QUTG01003913">
    <property type="protein sequence ID" value="RHY89749.1"/>
    <property type="molecule type" value="Genomic_DNA"/>
</dbReference>
<dbReference type="VEuPathDB" id="FungiDB:H257_02306"/>
<dbReference type="Pfam" id="PF07714">
    <property type="entry name" value="PK_Tyr_Ser-Thr"/>
    <property type="match status" value="1"/>
</dbReference>
<dbReference type="SUPFAM" id="SSF56112">
    <property type="entry name" value="Protein kinase-like (PK-like)"/>
    <property type="match status" value="1"/>
</dbReference>
<dbReference type="VEuPathDB" id="FungiDB:H257_02307"/>
<evidence type="ECO:0000313" key="4">
    <source>
        <dbReference type="EMBL" id="RHZ05902.1"/>
    </source>
</evidence>
<dbReference type="PANTHER" id="PTHR48007:SF4">
    <property type="entry name" value="LEUCINE-RICH REPEAT RECEPTOR-LIKE PROTEIN KINASE PXC1"/>
    <property type="match status" value="1"/>
</dbReference>